<dbReference type="GO" id="GO:0003676">
    <property type="term" value="F:nucleic acid binding"/>
    <property type="evidence" value="ECO:0007669"/>
    <property type="project" value="InterPro"/>
</dbReference>
<evidence type="ECO:0000313" key="4">
    <source>
        <dbReference type="EMBL" id="CAH0107493.1"/>
    </source>
</evidence>
<evidence type="ECO:0000313" key="5">
    <source>
        <dbReference type="Proteomes" id="UP000789390"/>
    </source>
</evidence>
<dbReference type="PANTHER" id="PTHR47481:SF22">
    <property type="entry name" value="RETROTRANSPOSON GAG DOMAIN-CONTAINING PROTEIN"/>
    <property type="match status" value="1"/>
</dbReference>
<organism evidence="4 5">
    <name type="scientific">Daphnia galeata</name>
    <dbReference type="NCBI Taxonomy" id="27404"/>
    <lineage>
        <taxon>Eukaryota</taxon>
        <taxon>Metazoa</taxon>
        <taxon>Ecdysozoa</taxon>
        <taxon>Arthropoda</taxon>
        <taxon>Crustacea</taxon>
        <taxon>Branchiopoda</taxon>
        <taxon>Diplostraca</taxon>
        <taxon>Cladocera</taxon>
        <taxon>Anomopoda</taxon>
        <taxon>Daphniidae</taxon>
        <taxon>Daphnia</taxon>
    </lineage>
</organism>
<dbReference type="Pfam" id="PF14223">
    <property type="entry name" value="Retrotran_gag_2"/>
    <property type="match status" value="1"/>
</dbReference>
<feature type="compositionally biased region" description="Basic and acidic residues" evidence="2">
    <location>
        <begin position="222"/>
        <end position="239"/>
    </location>
</feature>
<evidence type="ECO:0000256" key="2">
    <source>
        <dbReference type="SAM" id="MobiDB-lite"/>
    </source>
</evidence>
<dbReference type="GO" id="GO:0008270">
    <property type="term" value="F:zinc ion binding"/>
    <property type="evidence" value="ECO:0007669"/>
    <property type="project" value="UniProtKB-KW"/>
</dbReference>
<feature type="region of interest" description="Disordered" evidence="2">
    <location>
        <begin position="222"/>
        <end position="243"/>
    </location>
</feature>
<accession>A0A8J2RMS0</accession>
<proteinExistence type="predicted"/>
<dbReference type="Gene3D" id="4.10.60.10">
    <property type="entry name" value="Zinc finger, CCHC-type"/>
    <property type="match status" value="1"/>
</dbReference>
<gene>
    <name evidence="4" type="ORF">DGAL_LOCUS10795</name>
</gene>
<protein>
    <recommendedName>
        <fullName evidence="3">CCHC-type domain-containing protein</fullName>
    </recommendedName>
</protein>
<evidence type="ECO:0000256" key="1">
    <source>
        <dbReference type="PROSITE-ProRule" id="PRU00047"/>
    </source>
</evidence>
<keyword evidence="1" id="KW-0479">Metal-binding</keyword>
<feature type="domain" description="CCHC-type" evidence="3">
    <location>
        <begin position="209"/>
        <end position="224"/>
    </location>
</feature>
<keyword evidence="1" id="KW-0863">Zinc-finger</keyword>
<dbReference type="Proteomes" id="UP000789390">
    <property type="component" value="Unassembled WGS sequence"/>
</dbReference>
<dbReference type="InterPro" id="IPR001878">
    <property type="entry name" value="Znf_CCHC"/>
</dbReference>
<dbReference type="InterPro" id="IPR054722">
    <property type="entry name" value="PolX-like_BBD"/>
</dbReference>
<dbReference type="PANTHER" id="PTHR47481">
    <property type="match status" value="1"/>
</dbReference>
<keyword evidence="1" id="KW-0862">Zinc</keyword>
<reference evidence="4" key="1">
    <citation type="submission" date="2021-11" db="EMBL/GenBank/DDBJ databases">
        <authorList>
            <person name="Schell T."/>
        </authorList>
    </citation>
    <scope>NUCLEOTIDE SEQUENCE</scope>
    <source>
        <strain evidence="4">M5</strain>
    </source>
</reference>
<dbReference type="Pfam" id="PF00098">
    <property type="entry name" value="zf-CCHC"/>
    <property type="match status" value="1"/>
</dbReference>
<dbReference type="PROSITE" id="PS50158">
    <property type="entry name" value="ZF_CCHC"/>
    <property type="match status" value="1"/>
</dbReference>
<dbReference type="EMBL" id="CAKKLH010000276">
    <property type="protein sequence ID" value="CAH0107493.1"/>
    <property type="molecule type" value="Genomic_DNA"/>
</dbReference>
<dbReference type="SMART" id="SM00343">
    <property type="entry name" value="ZnF_C2HC"/>
    <property type="match status" value="1"/>
</dbReference>
<feature type="compositionally biased region" description="Gly residues" evidence="2">
    <location>
        <begin position="165"/>
        <end position="181"/>
    </location>
</feature>
<evidence type="ECO:0000259" key="3">
    <source>
        <dbReference type="PROSITE" id="PS50158"/>
    </source>
</evidence>
<sequence length="490" mass="53654">MANAGPPVGEILNDGVVENQNLIDDWDQKDVDPRMIIYCSIEPQLRVLVEGSCTAADMEQRVHVNRVRTMAEELRNLNSAVSEQQVVMKILATLPPSYRPFLSAWQSVPPAEQTIDNLTTRLVGEEIMSIERNGGEADPVDTAFFATHTPQITNHTDQGLAARGYRGGYSRGRSGRGGVRGRGIHHNYGGRRGGQHHDSSNENQSQVICFNCDQPGHKAFHCPEKRSEERKQARDDSFNKNRSVGKSFGAVSSSLCLVAQRPSHWLADSGATHHMTEQRSFFTTYREIPPGTWKVNGIGGVVLSALGIGTVEVTALVDGKPVFGELNEVLHVPGIGPSLFSIGCATAAGMDVYFSDTKVALSVNQNTVIVGHRIGEALYHLQISANKRDDSANAAKLKMGTVHQRFALLNCKDIVRMKRTDAVKDLGLEDGDLSFSCEACIFGKMHRTPFPTEGHEKATEVCELVHGDVGGPTHVSTFDDFKYYSLLKDD</sequence>
<dbReference type="SUPFAM" id="SSF57756">
    <property type="entry name" value="Retrovirus zinc finger-like domains"/>
    <property type="match status" value="1"/>
</dbReference>
<dbReference type="AlphaFoldDB" id="A0A8J2RMS0"/>
<feature type="region of interest" description="Disordered" evidence="2">
    <location>
        <begin position="161"/>
        <end position="202"/>
    </location>
</feature>
<dbReference type="OrthoDB" id="6374377at2759"/>
<dbReference type="Pfam" id="PF22936">
    <property type="entry name" value="Pol_BBD"/>
    <property type="match status" value="1"/>
</dbReference>
<name>A0A8J2RMS0_9CRUS</name>
<dbReference type="InterPro" id="IPR036875">
    <property type="entry name" value="Znf_CCHC_sf"/>
</dbReference>
<comment type="caution">
    <text evidence="4">The sequence shown here is derived from an EMBL/GenBank/DDBJ whole genome shotgun (WGS) entry which is preliminary data.</text>
</comment>
<keyword evidence="5" id="KW-1185">Reference proteome</keyword>